<feature type="signal peptide" evidence="5">
    <location>
        <begin position="1"/>
        <end position="23"/>
    </location>
</feature>
<accession>A0AA46E067</accession>
<dbReference type="GO" id="GO:0055052">
    <property type="term" value="C:ATP-binding cassette (ABC) transporter complex, substrate-binding subunit-containing"/>
    <property type="evidence" value="ECO:0007669"/>
    <property type="project" value="TreeGrafter"/>
</dbReference>
<evidence type="ECO:0000256" key="4">
    <source>
        <dbReference type="ARBA" id="ARBA00022729"/>
    </source>
</evidence>
<dbReference type="GO" id="GO:0015768">
    <property type="term" value="P:maltose transport"/>
    <property type="evidence" value="ECO:0007669"/>
    <property type="project" value="TreeGrafter"/>
</dbReference>
<evidence type="ECO:0000313" key="7">
    <source>
        <dbReference type="Proteomes" id="UP000294678"/>
    </source>
</evidence>
<dbReference type="RefSeq" id="WP_166667285.1">
    <property type="nucleotide sequence ID" value="NZ_SOBG01000001.1"/>
</dbReference>
<feature type="chain" id="PRO_5041205946" evidence="5">
    <location>
        <begin position="24"/>
        <end position="426"/>
    </location>
</feature>
<keyword evidence="7" id="KW-1185">Reference proteome</keyword>
<reference evidence="6 7" key="1">
    <citation type="submission" date="2019-03" db="EMBL/GenBank/DDBJ databases">
        <title>Genomic Encyclopedia of Type Strains, Phase IV (KMG-IV): sequencing the most valuable type-strain genomes for metagenomic binning, comparative biology and taxonomic classification.</title>
        <authorList>
            <person name="Goeker M."/>
        </authorList>
    </citation>
    <scope>NUCLEOTIDE SEQUENCE [LARGE SCALE GENOMIC DNA]</scope>
    <source>
        <strain evidence="6 7">DSM 100055</strain>
    </source>
</reference>
<name>A0AA46E067_9FUSO</name>
<keyword evidence="4 5" id="KW-0732">Signal</keyword>
<protein>
    <submittedName>
        <fullName evidence="6">Carbohydrate ABC transporter substrate-binding protein (CUT1 family)</fullName>
    </submittedName>
</protein>
<evidence type="ECO:0000256" key="2">
    <source>
        <dbReference type="ARBA" id="ARBA00022448"/>
    </source>
</evidence>
<keyword evidence="3" id="KW-0762">Sugar transport</keyword>
<sequence>MNKKILLASLLSGLILSSVSAEAGLFFKKKKEEPKKQEASTTGEIMPEAGAELRVWESDGPEGEFLELAGKKFEEKYGVKVQYEPVGMTDSIGRLSQDGPAGIGADVFVFPHDRLGEAVSSGLVMENLVSADRISSDFMDAAKIASTFEGKIMAWPLSIETYALFYNKDVLDSAPATFEELIDFGKSFTDKNNNDFGIFWEVGNAYYGHAFLAMDGGYIFGSNGTDASDIGINNEGAVRGIQNMIKLKEISVEKSGDVSYAAMMGLFQEGKAATIINGPWAIKDLKNAGTNFGIAPLPTFDGKHLRSFSGVRLMGVSSYSKYPKAAQLFAKFVTSDEMLLERYKLTKQIPPVKTLLNAPEIANDPEVLPFLQQAQYAVPMPAIPEMRYMWSPVGAALSEAWDGKATVKEALDTAVKTMKEAMNAAK</sequence>
<evidence type="ECO:0000256" key="3">
    <source>
        <dbReference type="ARBA" id="ARBA00022597"/>
    </source>
</evidence>
<dbReference type="PANTHER" id="PTHR30061:SF50">
    <property type="entry name" value="MALTOSE_MALTODEXTRIN-BINDING PERIPLASMIC PROTEIN"/>
    <property type="match status" value="1"/>
</dbReference>
<dbReference type="AlphaFoldDB" id="A0AA46E067"/>
<keyword evidence="2" id="KW-0813">Transport</keyword>
<dbReference type="SUPFAM" id="SSF53850">
    <property type="entry name" value="Periplasmic binding protein-like II"/>
    <property type="match status" value="1"/>
</dbReference>
<dbReference type="EMBL" id="SOBG01000001">
    <property type="protein sequence ID" value="TDT72257.1"/>
    <property type="molecule type" value="Genomic_DNA"/>
</dbReference>
<evidence type="ECO:0000256" key="1">
    <source>
        <dbReference type="ARBA" id="ARBA00008520"/>
    </source>
</evidence>
<dbReference type="InterPro" id="IPR006059">
    <property type="entry name" value="SBP"/>
</dbReference>
<comment type="caution">
    <text evidence="6">The sequence shown here is derived from an EMBL/GenBank/DDBJ whole genome shotgun (WGS) entry which is preliminary data.</text>
</comment>
<dbReference type="GO" id="GO:0042956">
    <property type="term" value="P:maltodextrin transmembrane transport"/>
    <property type="evidence" value="ECO:0007669"/>
    <property type="project" value="TreeGrafter"/>
</dbReference>
<dbReference type="Gene3D" id="3.40.190.10">
    <property type="entry name" value="Periplasmic binding protein-like II"/>
    <property type="match status" value="2"/>
</dbReference>
<comment type="similarity">
    <text evidence="1">Belongs to the bacterial solute-binding protein 1 family.</text>
</comment>
<dbReference type="PRINTS" id="PR00181">
    <property type="entry name" value="MALTOSEBP"/>
</dbReference>
<dbReference type="Proteomes" id="UP000294678">
    <property type="component" value="Unassembled WGS sequence"/>
</dbReference>
<dbReference type="CDD" id="cd13586">
    <property type="entry name" value="PBP2_Maltose_binding_like"/>
    <property type="match status" value="1"/>
</dbReference>
<dbReference type="GO" id="GO:1901982">
    <property type="term" value="F:maltose binding"/>
    <property type="evidence" value="ECO:0007669"/>
    <property type="project" value="TreeGrafter"/>
</dbReference>
<dbReference type="Pfam" id="PF13416">
    <property type="entry name" value="SBP_bac_8"/>
    <property type="match status" value="1"/>
</dbReference>
<dbReference type="PANTHER" id="PTHR30061">
    <property type="entry name" value="MALTOSE-BINDING PERIPLASMIC PROTEIN"/>
    <property type="match status" value="1"/>
</dbReference>
<organism evidence="6 7">
    <name type="scientific">Hypnocyclicus thermotrophus</name>
    <dbReference type="NCBI Taxonomy" id="1627895"/>
    <lineage>
        <taxon>Bacteria</taxon>
        <taxon>Fusobacteriati</taxon>
        <taxon>Fusobacteriota</taxon>
        <taxon>Fusobacteriia</taxon>
        <taxon>Fusobacteriales</taxon>
        <taxon>Fusobacteriaceae</taxon>
        <taxon>Hypnocyclicus</taxon>
    </lineage>
</organism>
<evidence type="ECO:0000256" key="5">
    <source>
        <dbReference type="SAM" id="SignalP"/>
    </source>
</evidence>
<proteinExistence type="inferred from homology"/>
<dbReference type="InterPro" id="IPR006060">
    <property type="entry name" value="Maltose/Cyclodextrin-bd"/>
</dbReference>
<dbReference type="GO" id="GO:0015144">
    <property type="term" value="F:carbohydrate transmembrane transporter activity"/>
    <property type="evidence" value="ECO:0007669"/>
    <property type="project" value="InterPro"/>
</dbReference>
<evidence type="ECO:0000313" key="6">
    <source>
        <dbReference type="EMBL" id="TDT72257.1"/>
    </source>
</evidence>
<gene>
    <name evidence="6" type="ORF">EV215_0045</name>
</gene>